<reference evidence="3 4" key="1">
    <citation type="submission" date="2024-01" db="EMBL/GenBank/DDBJ databases">
        <title>The genomes of 5 underutilized Papilionoideae crops provide insights into root nodulation and disease resistanc.</title>
        <authorList>
            <person name="Jiang F."/>
        </authorList>
    </citation>
    <scope>NUCLEOTIDE SEQUENCE [LARGE SCALE GENOMIC DNA]</scope>
    <source>
        <strain evidence="3">LVBAO_FW01</strain>
        <tissue evidence="3">Leaves</tissue>
    </source>
</reference>
<dbReference type="EMBL" id="JAYMYQ010000003">
    <property type="protein sequence ID" value="KAK7345044.1"/>
    <property type="molecule type" value="Genomic_DNA"/>
</dbReference>
<dbReference type="Proteomes" id="UP001367508">
    <property type="component" value="Unassembled WGS sequence"/>
</dbReference>
<dbReference type="AlphaFoldDB" id="A0AAN9LZL6"/>
<organism evidence="3 4">
    <name type="scientific">Canavalia gladiata</name>
    <name type="common">Sword bean</name>
    <name type="synonym">Dolichos gladiatus</name>
    <dbReference type="NCBI Taxonomy" id="3824"/>
    <lineage>
        <taxon>Eukaryota</taxon>
        <taxon>Viridiplantae</taxon>
        <taxon>Streptophyta</taxon>
        <taxon>Embryophyta</taxon>
        <taxon>Tracheophyta</taxon>
        <taxon>Spermatophyta</taxon>
        <taxon>Magnoliopsida</taxon>
        <taxon>eudicotyledons</taxon>
        <taxon>Gunneridae</taxon>
        <taxon>Pentapetalae</taxon>
        <taxon>rosids</taxon>
        <taxon>fabids</taxon>
        <taxon>Fabales</taxon>
        <taxon>Fabaceae</taxon>
        <taxon>Papilionoideae</taxon>
        <taxon>50 kb inversion clade</taxon>
        <taxon>NPAAA clade</taxon>
        <taxon>indigoferoid/millettioid clade</taxon>
        <taxon>Phaseoleae</taxon>
        <taxon>Canavalia</taxon>
    </lineage>
</organism>
<dbReference type="PANTHER" id="PTHR34960">
    <property type="entry name" value="EMB|CAB68146.1-RELATED"/>
    <property type="match status" value="1"/>
</dbReference>
<keyword evidence="1" id="KW-0472">Membrane</keyword>
<sequence length="500" mass="56122">MGLLAKAKAKAKTNINTDTQNRGGMGLLLVFFPEEENNPTTSSPSSTPTIATKTNNLLCSSPSSSFKRTNYNVILTRAQSTISICFFLFFTTLLFFTLSTFEPTNRYFLQKPHFSAPKLRNAPNAHPFSSTALQRMGTLYRRGTRAMNDIVVCHVVEDTTKEELKLFLRLLHRSGVTSKSDVVFIFPSRSAMTTFAPIVREENDSFLSLVAFHARLNSTRWSKAPESSFDVTRFLKVAKKGEPVWGKRIRSNCNDSEAGEGELTRLSYGSVLSFDANELDPENSLAGFLDRVPLNLRRWACYPMLLGRVRRNFKHVMLVDVKNHLIFNDPLERVRNRSPESVFLYSVISSSGKHGKKNSEKTQSQHLVNSGILMGGARGVRRLSNAMLIEIVRATMQHKKKVLVSESPILSHLVRNDFVLKNVELIALSESIPVASSLAAPNSAGLTRFSDYLIIQRGMSNYDLNFVIKNQICSSVVDSSVYRDCLKLEETEKIRSSRET</sequence>
<evidence type="ECO:0000313" key="3">
    <source>
        <dbReference type="EMBL" id="KAK7345044.1"/>
    </source>
</evidence>
<dbReference type="Pfam" id="PF25002">
    <property type="entry name" value="DUF7780"/>
    <property type="match status" value="1"/>
</dbReference>
<comment type="caution">
    <text evidence="3">The sequence shown here is derived from an EMBL/GenBank/DDBJ whole genome shotgun (WGS) entry which is preliminary data.</text>
</comment>
<evidence type="ECO:0000259" key="2">
    <source>
        <dbReference type="Pfam" id="PF25002"/>
    </source>
</evidence>
<evidence type="ECO:0000256" key="1">
    <source>
        <dbReference type="SAM" id="Phobius"/>
    </source>
</evidence>
<keyword evidence="1" id="KW-1133">Transmembrane helix</keyword>
<feature type="transmembrane region" description="Helical" evidence="1">
    <location>
        <begin position="81"/>
        <end position="101"/>
    </location>
</feature>
<proteinExistence type="predicted"/>
<keyword evidence="1" id="KW-0812">Transmembrane</keyword>
<protein>
    <recommendedName>
        <fullName evidence="2">DUF7780 domain-containing protein</fullName>
    </recommendedName>
</protein>
<dbReference type="PANTHER" id="PTHR34960:SF1">
    <property type="entry name" value="EMB|CAB68146.1-RELATED"/>
    <property type="match status" value="1"/>
</dbReference>
<dbReference type="InterPro" id="IPR056682">
    <property type="entry name" value="DUF7780"/>
</dbReference>
<name>A0AAN9LZL6_CANGL</name>
<evidence type="ECO:0000313" key="4">
    <source>
        <dbReference type="Proteomes" id="UP001367508"/>
    </source>
</evidence>
<accession>A0AAN9LZL6</accession>
<gene>
    <name evidence="3" type="ORF">VNO77_15418</name>
</gene>
<keyword evidence="4" id="KW-1185">Reference proteome</keyword>
<feature type="domain" description="DUF7780" evidence="2">
    <location>
        <begin position="131"/>
        <end position="431"/>
    </location>
</feature>